<gene>
    <name evidence="1" type="ORF">QQF64_004789</name>
</gene>
<sequence>MDLFELFRNELSDGCAHFQPDQSGQDESNKPLSALSLIRAHLNKQPVSLTEAGARTAAGNYSGPHHATFVSSLARVTWLPFLH</sequence>
<keyword evidence="2" id="KW-1185">Reference proteome</keyword>
<accession>A0ABR3MK06</accession>
<dbReference type="EMBL" id="JAYMGO010000012">
    <property type="protein sequence ID" value="KAL1264434.1"/>
    <property type="molecule type" value="Genomic_DNA"/>
</dbReference>
<name>A0ABR3MK06_9TELE</name>
<proteinExistence type="predicted"/>
<protein>
    <submittedName>
        <fullName evidence="1">Uncharacterized protein</fullName>
    </submittedName>
</protein>
<reference evidence="1 2" key="1">
    <citation type="submission" date="2023-09" db="EMBL/GenBank/DDBJ databases">
        <authorList>
            <person name="Wang M."/>
        </authorList>
    </citation>
    <scope>NUCLEOTIDE SEQUENCE [LARGE SCALE GENOMIC DNA]</scope>
    <source>
        <strain evidence="1">GT-2023</strain>
        <tissue evidence="1">Liver</tissue>
    </source>
</reference>
<organism evidence="1 2">
    <name type="scientific">Cirrhinus molitorella</name>
    <name type="common">mud carp</name>
    <dbReference type="NCBI Taxonomy" id="172907"/>
    <lineage>
        <taxon>Eukaryota</taxon>
        <taxon>Metazoa</taxon>
        <taxon>Chordata</taxon>
        <taxon>Craniata</taxon>
        <taxon>Vertebrata</taxon>
        <taxon>Euteleostomi</taxon>
        <taxon>Actinopterygii</taxon>
        <taxon>Neopterygii</taxon>
        <taxon>Teleostei</taxon>
        <taxon>Ostariophysi</taxon>
        <taxon>Cypriniformes</taxon>
        <taxon>Cyprinidae</taxon>
        <taxon>Labeoninae</taxon>
        <taxon>Labeonini</taxon>
        <taxon>Cirrhinus</taxon>
    </lineage>
</organism>
<dbReference type="Proteomes" id="UP001558613">
    <property type="component" value="Unassembled WGS sequence"/>
</dbReference>
<evidence type="ECO:0000313" key="1">
    <source>
        <dbReference type="EMBL" id="KAL1264434.1"/>
    </source>
</evidence>
<comment type="caution">
    <text evidence="1">The sequence shown here is derived from an EMBL/GenBank/DDBJ whole genome shotgun (WGS) entry which is preliminary data.</text>
</comment>
<evidence type="ECO:0000313" key="2">
    <source>
        <dbReference type="Proteomes" id="UP001558613"/>
    </source>
</evidence>